<dbReference type="STRING" id="2756.BFR44_07865"/>
<reference evidence="9" key="2">
    <citation type="submission" date="2018-04" db="EMBL/GenBank/DDBJ databases">
        <authorList>
            <person name="Illikoud N."/>
        </authorList>
    </citation>
    <scope>NUCLEOTIDE SEQUENCE [LARGE SCALE GENOMIC DNA]</scope>
</reference>
<reference evidence="7" key="3">
    <citation type="submission" date="2018-04" db="EMBL/GenBank/DDBJ databases">
        <authorList>
            <person name="Go L.Y."/>
            <person name="Mitchell J.A."/>
        </authorList>
    </citation>
    <scope>NUCLEOTIDE SEQUENCE</scope>
    <source>
        <strain evidence="7">BSAS1 3</strain>
    </source>
</reference>
<dbReference type="GO" id="GO:0003723">
    <property type="term" value="F:RNA binding"/>
    <property type="evidence" value="ECO:0007669"/>
    <property type="project" value="InterPro"/>
</dbReference>
<dbReference type="KEGG" id="bths:CNY62_03955"/>
<dbReference type="InterPro" id="IPR015947">
    <property type="entry name" value="PUA-like_sf"/>
</dbReference>
<dbReference type="InterPro" id="IPR041532">
    <property type="entry name" value="RlmI-like_PUA"/>
</dbReference>
<dbReference type="OrthoDB" id="9805492at2"/>
<dbReference type="InterPro" id="IPR036974">
    <property type="entry name" value="PUA_sf"/>
</dbReference>
<dbReference type="CDD" id="cd11572">
    <property type="entry name" value="RlmI_M_like"/>
    <property type="match status" value="1"/>
</dbReference>
<dbReference type="Proteomes" id="UP000270190">
    <property type="component" value="Unassembled WGS sequence"/>
</dbReference>
<dbReference type="SUPFAM" id="SSF53335">
    <property type="entry name" value="S-adenosyl-L-methionine-dependent methyltransferases"/>
    <property type="match status" value="1"/>
</dbReference>
<dbReference type="Pfam" id="PF17785">
    <property type="entry name" value="PUA_3"/>
    <property type="match status" value="1"/>
</dbReference>
<dbReference type="EMBL" id="OUNC01000034">
    <property type="protein sequence ID" value="SPP29123.1"/>
    <property type="molecule type" value="Genomic_DNA"/>
</dbReference>
<feature type="domain" description="S-adenosylmethionine-dependent methyltransferase" evidence="4">
    <location>
        <begin position="175"/>
        <end position="375"/>
    </location>
</feature>
<dbReference type="Gene3D" id="3.40.50.150">
    <property type="entry name" value="Vaccinia Virus protein VP39"/>
    <property type="match status" value="1"/>
</dbReference>
<evidence type="ECO:0000259" key="4">
    <source>
        <dbReference type="Pfam" id="PF10672"/>
    </source>
</evidence>
<dbReference type="InterPro" id="IPR019614">
    <property type="entry name" value="SAM-dep_methyl-trfase"/>
</dbReference>
<dbReference type="GO" id="GO:0032259">
    <property type="term" value="P:methylation"/>
    <property type="evidence" value="ECO:0007669"/>
    <property type="project" value="UniProtKB-KW"/>
</dbReference>
<evidence type="ECO:0000313" key="7">
    <source>
        <dbReference type="EMBL" id="SPP29123.1"/>
    </source>
</evidence>
<name>A0A1D2K448_BROTH</name>
<dbReference type="Gene3D" id="3.30.750.80">
    <property type="entry name" value="RNA methyltransferase domain (HRMD) like"/>
    <property type="match status" value="1"/>
</dbReference>
<evidence type="ECO:0000256" key="3">
    <source>
        <dbReference type="ARBA" id="ARBA00022691"/>
    </source>
</evidence>
<evidence type="ECO:0000259" key="5">
    <source>
        <dbReference type="Pfam" id="PF17785"/>
    </source>
</evidence>
<dbReference type="PANTHER" id="PTHR43042:SF3">
    <property type="entry name" value="RIBOSOMAL RNA LARGE SUBUNIT METHYLTRANSFERASE YWBD-RELATED"/>
    <property type="match status" value="1"/>
</dbReference>
<dbReference type="Pfam" id="PF10672">
    <property type="entry name" value="Methyltrans_SAM"/>
    <property type="match status" value="1"/>
</dbReference>
<proteinExistence type="predicted"/>
<dbReference type="Gene3D" id="2.30.130.10">
    <property type="entry name" value="PUA domain"/>
    <property type="match status" value="1"/>
</dbReference>
<dbReference type="CDD" id="cd02440">
    <property type="entry name" value="AdoMet_MTases"/>
    <property type="match status" value="1"/>
</dbReference>
<evidence type="ECO:0000256" key="1">
    <source>
        <dbReference type="ARBA" id="ARBA00022603"/>
    </source>
</evidence>
<evidence type="ECO:0000313" key="8">
    <source>
        <dbReference type="Proteomes" id="UP000243591"/>
    </source>
</evidence>
<keyword evidence="3" id="KW-0949">S-adenosyl-L-methionine</keyword>
<protein>
    <submittedName>
        <fullName evidence="6">Class I SAM-dependent rRNA methyltransferase</fullName>
    </submittedName>
    <submittedName>
        <fullName evidence="7">Large subunit ribosomal RNA m5C1962 methyltransferase</fullName>
    </submittedName>
</protein>
<dbReference type="AlphaFoldDB" id="A0A1D2K448"/>
<dbReference type="PANTHER" id="PTHR43042">
    <property type="entry name" value="SAM-DEPENDENT METHYLTRANSFERASE"/>
    <property type="match status" value="1"/>
</dbReference>
<dbReference type="SUPFAM" id="SSF88697">
    <property type="entry name" value="PUA domain-like"/>
    <property type="match status" value="1"/>
</dbReference>
<keyword evidence="1 6" id="KW-0489">Methyltransferase</keyword>
<feature type="domain" description="RlmI-like PUA" evidence="5">
    <location>
        <begin position="4"/>
        <end position="63"/>
    </location>
</feature>
<evidence type="ECO:0000313" key="9">
    <source>
        <dbReference type="Proteomes" id="UP000270190"/>
    </source>
</evidence>
<keyword evidence="2 6" id="KW-0808">Transferase</keyword>
<evidence type="ECO:0000256" key="2">
    <source>
        <dbReference type="ARBA" id="ARBA00022679"/>
    </source>
</evidence>
<dbReference type="EMBL" id="CP023483">
    <property type="protein sequence ID" value="ATF25612.1"/>
    <property type="molecule type" value="Genomic_DNA"/>
</dbReference>
<sequence>MYEIKKWAVSNINSGTPLLTKEMFYNKVPKEEGAVVELMDEKKHYVATALVGKQNKGIGWVISNKQNQVFDYAFILGKVRAAVDKREMLFKSEETTAFRVFNGISDGIGGLTIDWYDGFALFSWYSEGLFLHSDTIYSAFEKVISYKGIYAKRRFGENGQFVDDDNFVKGEIAPEPLIIKESNINFATYLNDGAMTGIFLDQRDVRRYIMEELSAGKRVLNTFSYTGAFSVAAAMGGAIHTTSVDVANRSRAKTAEQFEVNNLNPQDHTIMVEDVFHYFKYATRKELEFDLVILDPPSFAKTKKVTFSATKDYGTLLEQAINITAVNGYVVASTNHSGITMSDFNKTIKNSFAKQGRKYHVETTFEQPVDFASIKGYPESAYLKVVILKVLS</sequence>
<dbReference type="InterPro" id="IPR029063">
    <property type="entry name" value="SAM-dependent_MTases_sf"/>
</dbReference>
<accession>A0A1D2K448</accession>
<dbReference type="GO" id="GO:0008168">
    <property type="term" value="F:methyltransferase activity"/>
    <property type="evidence" value="ECO:0007669"/>
    <property type="project" value="UniProtKB-KW"/>
</dbReference>
<reference evidence="6 8" key="1">
    <citation type="submission" date="2017-09" db="EMBL/GenBank/DDBJ databases">
        <title>Complete Genome Sequences of Two Strains of the Meat Spoilage Bacterium Brochothrix thermosphacta Isolated from Ground Chicken.</title>
        <authorList>
            <person name="Paoli G.C."/>
            <person name="Wijey C."/>
            <person name="Chen C.-Y."/>
            <person name="Nguyen L."/>
            <person name="Yan X."/>
            <person name="Irwin P.L."/>
        </authorList>
    </citation>
    <scope>NUCLEOTIDE SEQUENCE [LARGE SCALE GENOMIC DNA]</scope>
    <source>
        <strain evidence="6 8">BI</strain>
    </source>
</reference>
<gene>
    <name evidence="7" type="primary">rlmI</name>
    <name evidence="7" type="ORF">BTBSAS_40146</name>
    <name evidence="6" type="ORF">CNY62_03955</name>
</gene>
<evidence type="ECO:0000313" key="6">
    <source>
        <dbReference type="EMBL" id="ATF25612.1"/>
    </source>
</evidence>
<organism evidence="6 8">
    <name type="scientific">Brochothrix thermosphacta</name>
    <name type="common">Microbacterium thermosphactum</name>
    <dbReference type="NCBI Taxonomy" id="2756"/>
    <lineage>
        <taxon>Bacteria</taxon>
        <taxon>Bacillati</taxon>
        <taxon>Bacillota</taxon>
        <taxon>Bacilli</taxon>
        <taxon>Bacillales</taxon>
        <taxon>Listeriaceae</taxon>
        <taxon>Brochothrix</taxon>
    </lineage>
</organism>
<keyword evidence="8" id="KW-1185">Reference proteome</keyword>
<dbReference type="GeneID" id="66537811"/>
<dbReference type="RefSeq" id="WP_036027416.1">
    <property type="nucleotide sequence ID" value="NZ_CBCPHX010000007.1"/>
</dbReference>
<dbReference type="Proteomes" id="UP000243591">
    <property type="component" value="Chromosome"/>
</dbReference>